<name>A0A1Y5IQ65_OSTTA</name>
<reference evidence="1" key="1">
    <citation type="submission" date="2017-04" db="EMBL/GenBank/DDBJ databases">
        <title>Population genomics of picophytoplankton unveils novel chromosome hypervariability.</title>
        <authorList>
            <consortium name="DOE Joint Genome Institute"/>
            <person name="Blanc-Mathieu R."/>
            <person name="Krasovec M."/>
            <person name="Hebrard M."/>
            <person name="Yau S."/>
            <person name="Desgranges E."/>
            <person name="Martin J."/>
            <person name="Schackwitz W."/>
            <person name="Kuo A."/>
            <person name="Salin G."/>
            <person name="Donnadieu C."/>
            <person name="Desdevises Y."/>
            <person name="Sanchez-Ferandin S."/>
            <person name="Moreau H."/>
            <person name="Rivals E."/>
            <person name="Grigoriev I.V."/>
            <person name="Grimsley N."/>
            <person name="Eyre-Walker A."/>
            <person name="Piganeau G."/>
        </authorList>
    </citation>
    <scope>NUCLEOTIDE SEQUENCE [LARGE SCALE GENOMIC DNA]</scope>
    <source>
        <strain evidence="1">RCC 1115</strain>
    </source>
</reference>
<gene>
    <name evidence="1" type="ORF">BE221DRAFT_65331</name>
</gene>
<sequence>MILLGVTVVLCVYRGTTSAALFAGATMFAAAFVDVIKAIHAEGDANAYTEHTPEPTSRVPHFDAPVTMLREIAKTVVPRALWSAAYVDAMPSRRHVVGAAKWGGAGVFTVFWLIGDESFKWLAGVGQAEEA</sequence>
<accession>A0A1Y5IQ65</accession>
<dbReference type="Proteomes" id="UP000195557">
    <property type="component" value="Unassembled WGS sequence"/>
</dbReference>
<dbReference type="AlphaFoldDB" id="A0A1Y5IQ65"/>
<protein>
    <submittedName>
        <fullName evidence="1">Uncharacterized protein</fullName>
    </submittedName>
</protein>
<evidence type="ECO:0000313" key="1">
    <source>
        <dbReference type="EMBL" id="OUS49252.1"/>
    </source>
</evidence>
<proteinExistence type="predicted"/>
<organism evidence="1">
    <name type="scientific">Ostreococcus tauri</name>
    <name type="common">Marine green alga</name>
    <dbReference type="NCBI Taxonomy" id="70448"/>
    <lineage>
        <taxon>Eukaryota</taxon>
        <taxon>Viridiplantae</taxon>
        <taxon>Chlorophyta</taxon>
        <taxon>Mamiellophyceae</taxon>
        <taxon>Mamiellales</taxon>
        <taxon>Bathycoccaceae</taxon>
        <taxon>Ostreococcus</taxon>
    </lineage>
</organism>
<dbReference type="EMBL" id="KZ155771">
    <property type="protein sequence ID" value="OUS49252.1"/>
    <property type="molecule type" value="Genomic_DNA"/>
</dbReference>